<feature type="binding site" evidence="17">
    <location>
        <position position="410"/>
    </location>
    <ligand>
        <name>(6S)-NADPHX</name>
        <dbReference type="ChEBI" id="CHEBI:64076"/>
    </ligand>
</feature>
<evidence type="ECO:0000259" key="21">
    <source>
        <dbReference type="PROSITE" id="PS51385"/>
    </source>
</evidence>
<evidence type="ECO:0000256" key="1">
    <source>
        <dbReference type="ARBA" id="ARBA00000013"/>
    </source>
</evidence>
<reference evidence="22 23" key="1">
    <citation type="submission" date="2020-10" db="EMBL/GenBank/DDBJ databases">
        <title>Connecting structure to function with the recovery of over 1000 high-quality activated sludge metagenome-assembled genomes encoding full-length rRNA genes using long-read sequencing.</title>
        <authorList>
            <person name="Singleton C.M."/>
            <person name="Petriglieri F."/>
            <person name="Kristensen J.M."/>
            <person name="Kirkegaard R.H."/>
            <person name="Michaelsen T.Y."/>
            <person name="Andersen M.H."/>
            <person name="Karst S.M."/>
            <person name="Dueholm M.S."/>
            <person name="Nielsen P.H."/>
            <person name="Albertsen M."/>
        </authorList>
    </citation>
    <scope>NUCLEOTIDE SEQUENCE [LARGE SCALE GENOMIC DNA]</scope>
    <source>
        <strain evidence="22">OdNE_18-Q3-R46-58_MAXAC.008</strain>
    </source>
</reference>
<dbReference type="GO" id="GO:0110051">
    <property type="term" value="P:metabolite repair"/>
    <property type="evidence" value="ECO:0007669"/>
    <property type="project" value="TreeGrafter"/>
</dbReference>
<dbReference type="InterPro" id="IPR030677">
    <property type="entry name" value="Nnr"/>
</dbReference>
<dbReference type="NCBIfam" id="TIGR00196">
    <property type="entry name" value="yjeF_cterm"/>
    <property type="match status" value="1"/>
</dbReference>
<feature type="binding site" evidence="18">
    <location>
        <position position="55"/>
    </location>
    <ligand>
        <name>K(+)</name>
        <dbReference type="ChEBI" id="CHEBI:29103"/>
    </ligand>
</feature>
<feature type="binding site" evidence="17">
    <location>
        <position position="304"/>
    </location>
    <ligand>
        <name>(6S)-NADPHX</name>
        <dbReference type="ChEBI" id="CHEBI:64076"/>
    </ligand>
</feature>
<comment type="subunit">
    <text evidence="17">Homotetramer.</text>
</comment>
<dbReference type="HAMAP" id="MF_01966">
    <property type="entry name" value="NADHX_epimerase"/>
    <property type="match status" value="1"/>
</dbReference>
<dbReference type="InterPro" id="IPR000631">
    <property type="entry name" value="CARKD"/>
</dbReference>
<feature type="binding site" evidence="17">
    <location>
        <position position="409"/>
    </location>
    <ligand>
        <name>AMP</name>
        <dbReference type="ChEBI" id="CHEBI:456215"/>
    </ligand>
</feature>
<feature type="binding site" evidence="17">
    <location>
        <position position="248"/>
    </location>
    <ligand>
        <name>(6S)-NADPHX</name>
        <dbReference type="ChEBI" id="CHEBI:64076"/>
    </ligand>
</feature>
<evidence type="ECO:0000256" key="7">
    <source>
        <dbReference type="ARBA" id="ARBA00022840"/>
    </source>
</evidence>
<evidence type="ECO:0000313" key="23">
    <source>
        <dbReference type="Proteomes" id="UP000709959"/>
    </source>
</evidence>
<keyword evidence="13" id="KW-0511">Multifunctional enzyme</keyword>
<feature type="binding site" evidence="18">
    <location>
        <position position="157"/>
    </location>
    <ligand>
        <name>K(+)</name>
        <dbReference type="ChEBI" id="CHEBI:29103"/>
    </ligand>
</feature>
<dbReference type="InterPro" id="IPR036652">
    <property type="entry name" value="YjeF_N_dom_sf"/>
</dbReference>
<comment type="caution">
    <text evidence="18">Lacks conserved residue(s) required for the propagation of feature annotation.</text>
</comment>
<protein>
    <recommendedName>
        <fullName evidence="19">Bifunctional NAD(P)H-hydrate repair enzyme</fullName>
    </recommendedName>
    <alternativeName>
        <fullName evidence="19">Nicotinamide nucleotide repair protein</fullName>
    </alternativeName>
    <domain>
        <recommendedName>
            <fullName evidence="19">ADP-dependent (S)-NAD(P)H-hydrate dehydratase</fullName>
            <ecNumber evidence="19">4.2.1.136</ecNumber>
        </recommendedName>
        <alternativeName>
            <fullName evidence="19">ADP-dependent NAD(P)HX dehydratase</fullName>
        </alternativeName>
    </domain>
    <domain>
        <recommendedName>
            <fullName evidence="19">NAD(P)H-hydrate epimerase</fullName>
            <ecNumber evidence="19">5.1.99.6</ecNumber>
        </recommendedName>
    </domain>
</protein>
<dbReference type="PIRSF" id="PIRSF017184">
    <property type="entry name" value="Nnr"/>
    <property type="match status" value="1"/>
</dbReference>
<keyword evidence="5 18" id="KW-0479">Metal-binding</keyword>
<evidence type="ECO:0000256" key="9">
    <source>
        <dbReference type="ARBA" id="ARBA00022958"/>
    </source>
</evidence>
<dbReference type="InterPro" id="IPR029056">
    <property type="entry name" value="Ribokinase-like"/>
</dbReference>
<evidence type="ECO:0000256" key="12">
    <source>
        <dbReference type="ARBA" id="ARBA00023239"/>
    </source>
</evidence>
<feature type="binding site" evidence="18">
    <location>
        <begin position="125"/>
        <end position="131"/>
    </location>
    <ligand>
        <name>(6S)-NADPHX</name>
        <dbReference type="ChEBI" id="CHEBI:64076"/>
    </ligand>
</feature>
<feature type="domain" description="YjeF C-terminal" evidence="20">
    <location>
        <begin position="213"/>
        <end position="464"/>
    </location>
</feature>
<dbReference type="Gene3D" id="3.40.50.10260">
    <property type="entry name" value="YjeF N-terminal domain"/>
    <property type="match status" value="1"/>
</dbReference>
<sequence length="464" mass="48242">MIPLLTADEMRAAERQAIEDWGIPSLVLQEHAALGALALLPPGEPLHVLAGPGNNGGDAVALARLARLQGRAVQVWAPNIWAEWRGDAAIQVRLWKGLGGTVQTAADPVELMKSWRGWVVDGLFGLGTTRPLEGAALAWVRALNASGLPVLALDLPSGLDPSAAELSGEAVRATRTACFGARKVCHGLLPARDHCGEISVIPIPLDQAPRAAMQLLGRPVLSAREWNAHKGSFGHVVIRAGSLGMSGAAVLAALGALRVGAGLVTVLTEPDVRAEIAAQVPEAMVRAWQGLVPPEADVLLVGPGGISQVPDWDGPLVVDASALKEGEGRRWMDRPGTAITPHPGEFARLFRLSRPLLMDERLAQARQVAAGRPGVLLLKGAQSVIGGGAREDLWINPTGHPGMATGGSGDLLAGMVAGFRAQGLPMREAVAAAAWFHGAAADRLPGAGLLPTDLAGLLPELLRA</sequence>
<feature type="binding site" evidence="18">
    <location>
        <begin position="54"/>
        <end position="58"/>
    </location>
    <ligand>
        <name>(6S)-NADPHX</name>
        <dbReference type="ChEBI" id="CHEBI:64076"/>
    </ligand>
</feature>
<dbReference type="GO" id="GO:0052855">
    <property type="term" value="F:ADP-dependent NAD(P)H-hydrate dehydratase activity"/>
    <property type="evidence" value="ECO:0007669"/>
    <property type="project" value="UniProtKB-UniRule"/>
</dbReference>
<dbReference type="SUPFAM" id="SSF53613">
    <property type="entry name" value="Ribokinase-like"/>
    <property type="match status" value="1"/>
</dbReference>
<dbReference type="EMBL" id="JADKCH010000001">
    <property type="protein sequence ID" value="MBK8571510.1"/>
    <property type="molecule type" value="Genomic_DNA"/>
</dbReference>
<dbReference type="EC" id="5.1.99.6" evidence="19"/>
<dbReference type="Gene3D" id="3.40.1190.20">
    <property type="match status" value="1"/>
</dbReference>
<comment type="cofactor">
    <cofactor evidence="17">
        <name>Mg(2+)</name>
        <dbReference type="ChEBI" id="CHEBI:18420"/>
    </cofactor>
</comment>
<dbReference type="Proteomes" id="UP000709959">
    <property type="component" value="Unassembled WGS sequence"/>
</dbReference>
<comment type="catalytic activity">
    <reaction evidence="2 18 19">
        <text>(6R)-NADPHX = (6S)-NADPHX</text>
        <dbReference type="Rhea" id="RHEA:32227"/>
        <dbReference type="ChEBI" id="CHEBI:64076"/>
        <dbReference type="ChEBI" id="CHEBI:64077"/>
        <dbReference type="EC" id="5.1.99.6"/>
    </reaction>
</comment>
<evidence type="ECO:0000256" key="18">
    <source>
        <dbReference type="HAMAP-Rule" id="MF_01966"/>
    </source>
</evidence>
<dbReference type="HAMAP" id="MF_01965">
    <property type="entry name" value="NADHX_dehydratase"/>
    <property type="match status" value="1"/>
</dbReference>
<dbReference type="CDD" id="cd01171">
    <property type="entry name" value="YXKO-related"/>
    <property type="match status" value="1"/>
</dbReference>
<evidence type="ECO:0000256" key="16">
    <source>
        <dbReference type="ARBA" id="ARBA00049209"/>
    </source>
</evidence>
<keyword evidence="11 18" id="KW-0413">Isomerase</keyword>
<dbReference type="PANTHER" id="PTHR12592">
    <property type="entry name" value="ATP-DEPENDENT (S)-NAD(P)H-HYDRATE DEHYDRATASE FAMILY MEMBER"/>
    <property type="match status" value="1"/>
</dbReference>
<feature type="binding site" evidence="17">
    <location>
        <position position="342"/>
    </location>
    <ligand>
        <name>(6S)-NADPHX</name>
        <dbReference type="ChEBI" id="CHEBI:64076"/>
    </ligand>
</feature>
<evidence type="ECO:0000256" key="4">
    <source>
        <dbReference type="ARBA" id="ARBA00009524"/>
    </source>
</evidence>
<keyword evidence="8 17" id="KW-0521">NADP</keyword>
<comment type="similarity">
    <text evidence="17">Belongs to the NnrD/CARKD family.</text>
</comment>
<dbReference type="PANTHER" id="PTHR12592:SF0">
    <property type="entry name" value="ATP-DEPENDENT (S)-NAD(P)H-HYDRATE DEHYDRATASE"/>
    <property type="match status" value="1"/>
</dbReference>
<evidence type="ECO:0000256" key="15">
    <source>
        <dbReference type="ARBA" id="ARBA00048238"/>
    </source>
</evidence>
<comment type="similarity">
    <text evidence="18">Belongs to the NnrE/AIBP family.</text>
</comment>
<comment type="similarity">
    <text evidence="4 19">In the C-terminal section; belongs to the NnrD/CARKD family.</text>
</comment>
<dbReference type="GO" id="GO:0046872">
    <property type="term" value="F:metal ion binding"/>
    <property type="evidence" value="ECO:0007669"/>
    <property type="project" value="UniProtKB-UniRule"/>
</dbReference>
<evidence type="ECO:0000256" key="19">
    <source>
        <dbReference type="PIRNR" id="PIRNR017184"/>
    </source>
</evidence>
<feature type="binding site" evidence="18">
    <location>
        <position position="121"/>
    </location>
    <ligand>
        <name>K(+)</name>
        <dbReference type="ChEBI" id="CHEBI:29103"/>
    </ligand>
</feature>
<dbReference type="Pfam" id="PF01256">
    <property type="entry name" value="Carb_kinase"/>
    <property type="match status" value="1"/>
</dbReference>
<dbReference type="PROSITE" id="PS51385">
    <property type="entry name" value="YJEF_N"/>
    <property type="match status" value="1"/>
</dbReference>
<evidence type="ECO:0000256" key="17">
    <source>
        <dbReference type="HAMAP-Rule" id="MF_01965"/>
    </source>
</evidence>
<comment type="catalytic activity">
    <reaction evidence="1 18 19">
        <text>(6R)-NADHX = (6S)-NADHX</text>
        <dbReference type="Rhea" id="RHEA:32215"/>
        <dbReference type="ChEBI" id="CHEBI:64074"/>
        <dbReference type="ChEBI" id="CHEBI:64075"/>
        <dbReference type="EC" id="5.1.99.6"/>
    </reaction>
</comment>
<evidence type="ECO:0000256" key="2">
    <source>
        <dbReference type="ARBA" id="ARBA00000909"/>
    </source>
</evidence>
<dbReference type="EC" id="4.2.1.136" evidence="19"/>
<keyword evidence="10 17" id="KW-0520">NAD</keyword>
<gene>
    <name evidence="17" type="primary">nnrD</name>
    <name evidence="18" type="synonym">nnrE</name>
    <name evidence="22" type="ORF">IPN91_02490</name>
</gene>
<comment type="caution">
    <text evidence="22">The sequence shown here is derived from an EMBL/GenBank/DDBJ whole genome shotgun (WGS) entry which is preliminary data.</text>
</comment>
<evidence type="ECO:0000256" key="8">
    <source>
        <dbReference type="ARBA" id="ARBA00022857"/>
    </source>
</evidence>
<evidence type="ECO:0000256" key="6">
    <source>
        <dbReference type="ARBA" id="ARBA00022741"/>
    </source>
</evidence>
<dbReference type="AlphaFoldDB" id="A0A936F0V7"/>
<dbReference type="GO" id="GO:0052856">
    <property type="term" value="F:NAD(P)HX epimerase activity"/>
    <property type="evidence" value="ECO:0007669"/>
    <property type="project" value="UniProtKB-UniRule"/>
</dbReference>
<dbReference type="SUPFAM" id="SSF64153">
    <property type="entry name" value="YjeF N-terminal domain-like"/>
    <property type="match status" value="1"/>
</dbReference>
<name>A0A936F0V7_9BACT</name>
<accession>A0A936F0V7</accession>
<evidence type="ECO:0000256" key="5">
    <source>
        <dbReference type="ARBA" id="ARBA00022723"/>
    </source>
</evidence>
<feature type="binding site" evidence="18">
    <location>
        <position position="154"/>
    </location>
    <ligand>
        <name>(6S)-NADPHX</name>
        <dbReference type="ChEBI" id="CHEBI:64076"/>
    </ligand>
</feature>
<dbReference type="GO" id="GO:0005524">
    <property type="term" value="F:ATP binding"/>
    <property type="evidence" value="ECO:0007669"/>
    <property type="project" value="UniProtKB-UniRule"/>
</dbReference>
<comment type="function">
    <text evidence="17">Catalyzes the dehydration of the S-form of NAD(P)HX at the expense of ADP, which is converted to AMP. Together with NAD(P)HX epimerase, which catalyzes the epimerization of the S- and R-forms, the enzyme allows the repair of both epimers of NAD(P)HX, a damaged form of NAD(P)H that is a result of enzymatic or heat-dependent hydration.</text>
</comment>
<evidence type="ECO:0000256" key="13">
    <source>
        <dbReference type="ARBA" id="ARBA00023268"/>
    </source>
</evidence>
<feature type="domain" description="YjeF N-terminal" evidence="21">
    <location>
        <begin position="10"/>
        <end position="211"/>
    </location>
</feature>
<keyword evidence="12 17" id="KW-0456">Lyase</keyword>
<evidence type="ECO:0000256" key="11">
    <source>
        <dbReference type="ARBA" id="ARBA00023235"/>
    </source>
</evidence>
<keyword evidence="7 17" id="KW-0067">ATP-binding</keyword>
<comment type="catalytic activity">
    <reaction evidence="16 17 19">
        <text>(6S)-NADPHX + ADP = AMP + phosphate + NADPH + H(+)</text>
        <dbReference type="Rhea" id="RHEA:32235"/>
        <dbReference type="ChEBI" id="CHEBI:15378"/>
        <dbReference type="ChEBI" id="CHEBI:43474"/>
        <dbReference type="ChEBI" id="CHEBI:57783"/>
        <dbReference type="ChEBI" id="CHEBI:64076"/>
        <dbReference type="ChEBI" id="CHEBI:456215"/>
        <dbReference type="ChEBI" id="CHEBI:456216"/>
        <dbReference type="EC" id="4.2.1.136"/>
    </reaction>
</comment>
<comment type="cofactor">
    <cofactor evidence="18 19">
        <name>K(+)</name>
        <dbReference type="ChEBI" id="CHEBI:29103"/>
    </cofactor>
    <text evidence="18 19">Binds 1 potassium ion per subunit.</text>
</comment>
<comment type="function">
    <text evidence="14 19">Bifunctional enzyme that catalyzes the epimerization of the S- and R-forms of NAD(P)HX and the dehydration of the S-form of NAD(P)HX at the expense of ADP, which is converted to AMP. This allows the repair of both epimers of NAD(P)HX, a damaged form of NAD(P)H that is a result of enzymatic or heat-dependent hydration.</text>
</comment>
<evidence type="ECO:0000256" key="14">
    <source>
        <dbReference type="ARBA" id="ARBA00025153"/>
    </source>
</evidence>
<evidence type="ECO:0000256" key="3">
    <source>
        <dbReference type="ARBA" id="ARBA00006001"/>
    </source>
</evidence>
<dbReference type="Pfam" id="PF03853">
    <property type="entry name" value="YjeF_N"/>
    <property type="match status" value="1"/>
</dbReference>
<proteinExistence type="inferred from homology"/>
<comment type="similarity">
    <text evidence="3 19">In the N-terminal section; belongs to the NnrE/AIBP family.</text>
</comment>
<evidence type="ECO:0000259" key="20">
    <source>
        <dbReference type="PROSITE" id="PS51383"/>
    </source>
</evidence>
<dbReference type="GO" id="GO:0046496">
    <property type="term" value="P:nicotinamide nucleotide metabolic process"/>
    <property type="evidence" value="ECO:0007669"/>
    <property type="project" value="UniProtKB-UniRule"/>
</dbReference>
<evidence type="ECO:0000256" key="10">
    <source>
        <dbReference type="ARBA" id="ARBA00023027"/>
    </source>
</evidence>
<comment type="function">
    <text evidence="18">Catalyzes the epimerization of the S- and R-forms of NAD(P)HX, a damaged form of NAD(P)H that is a result of enzymatic or heat-dependent hydration. This is a prerequisite for the S-specific NAD(P)H-hydrate dehydratase to allow the repair of both epimers of NAD(P)HX.</text>
</comment>
<dbReference type="InterPro" id="IPR004443">
    <property type="entry name" value="YjeF_N_dom"/>
</dbReference>
<comment type="catalytic activity">
    <reaction evidence="15 17 19">
        <text>(6S)-NADHX + ADP = AMP + phosphate + NADH + H(+)</text>
        <dbReference type="Rhea" id="RHEA:32223"/>
        <dbReference type="ChEBI" id="CHEBI:15378"/>
        <dbReference type="ChEBI" id="CHEBI:43474"/>
        <dbReference type="ChEBI" id="CHEBI:57945"/>
        <dbReference type="ChEBI" id="CHEBI:64074"/>
        <dbReference type="ChEBI" id="CHEBI:456215"/>
        <dbReference type="ChEBI" id="CHEBI:456216"/>
        <dbReference type="EC" id="4.2.1.136"/>
    </reaction>
</comment>
<keyword evidence="9 18" id="KW-0630">Potassium</keyword>
<dbReference type="PROSITE" id="PS51383">
    <property type="entry name" value="YJEF_C_3"/>
    <property type="match status" value="1"/>
</dbReference>
<feature type="binding site" evidence="17">
    <location>
        <begin position="379"/>
        <end position="383"/>
    </location>
    <ligand>
        <name>AMP</name>
        <dbReference type="ChEBI" id="CHEBI:456215"/>
    </ligand>
</feature>
<organism evidence="22 23">
    <name type="scientific">Candidatus Geothrix odensensis</name>
    <dbReference type="NCBI Taxonomy" id="2954440"/>
    <lineage>
        <taxon>Bacteria</taxon>
        <taxon>Pseudomonadati</taxon>
        <taxon>Acidobacteriota</taxon>
        <taxon>Holophagae</taxon>
        <taxon>Holophagales</taxon>
        <taxon>Holophagaceae</taxon>
        <taxon>Geothrix</taxon>
    </lineage>
</organism>
<keyword evidence="6 17" id="KW-0547">Nucleotide-binding</keyword>
<evidence type="ECO:0000313" key="22">
    <source>
        <dbReference type="EMBL" id="MBK8571510.1"/>
    </source>
</evidence>